<evidence type="ECO:0000313" key="3">
    <source>
        <dbReference type="Proteomes" id="UP001360560"/>
    </source>
</evidence>
<evidence type="ECO:0000313" key="2">
    <source>
        <dbReference type="EMBL" id="GMM38065.1"/>
    </source>
</evidence>
<gene>
    <name evidence="2" type="ORF">DASC09_053900</name>
</gene>
<comment type="caution">
    <text evidence="2">The sequence shown here is derived from an EMBL/GenBank/DDBJ whole genome shotgun (WGS) entry which is preliminary data.</text>
</comment>
<feature type="region of interest" description="Disordered" evidence="1">
    <location>
        <begin position="260"/>
        <end position="308"/>
    </location>
</feature>
<proteinExistence type="predicted"/>
<dbReference type="Proteomes" id="UP001360560">
    <property type="component" value="Unassembled WGS sequence"/>
</dbReference>
<dbReference type="SUPFAM" id="SSF143113">
    <property type="entry name" value="NAP-like"/>
    <property type="match status" value="1"/>
</dbReference>
<organism evidence="2 3">
    <name type="scientific">Saccharomycopsis crataegensis</name>
    <dbReference type="NCBI Taxonomy" id="43959"/>
    <lineage>
        <taxon>Eukaryota</taxon>
        <taxon>Fungi</taxon>
        <taxon>Dikarya</taxon>
        <taxon>Ascomycota</taxon>
        <taxon>Saccharomycotina</taxon>
        <taxon>Saccharomycetes</taxon>
        <taxon>Saccharomycopsidaceae</taxon>
        <taxon>Saccharomycopsis</taxon>
    </lineage>
</organism>
<feature type="compositionally biased region" description="Acidic residues" evidence="1">
    <location>
        <begin position="264"/>
        <end position="299"/>
    </location>
</feature>
<dbReference type="GeneID" id="90076040"/>
<dbReference type="InterPro" id="IPR037231">
    <property type="entry name" value="NAP-like_sf"/>
</dbReference>
<dbReference type="Gene3D" id="3.30.1120.90">
    <property type="entry name" value="Nucleosome assembly protein"/>
    <property type="match status" value="1"/>
</dbReference>
<evidence type="ECO:0000256" key="1">
    <source>
        <dbReference type="SAM" id="MobiDB-lite"/>
    </source>
</evidence>
<keyword evidence="3" id="KW-1185">Reference proteome</keyword>
<dbReference type="EMBL" id="BTFZ01000013">
    <property type="protein sequence ID" value="GMM38065.1"/>
    <property type="molecule type" value="Genomic_DNA"/>
</dbReference>
<dbReference type="RefSeq" id="XP_064855061.1">
    <property type="nucleotide sequence ID" value="XM_064998989.1"/>
</dbReference>
<protein>
    <submittedName>
        <fullName evidence="2">Vps75 protein</fullName>
    </submittedName>
</protein>
<dbReference type="AlphaFoldDB" id="A0AAV5QT14"/>
<sequence length="308" mass="36658">MASEENKDLQEALNVLYECETETIHLERQLEVQRLKKISKIYERRRQCVMNIDKFWYVVLSQHEDFAEYIKPVEYGYFEYLKDLYVTWEVAEMDSGKEQKQQEGEDHKKKIENPGNFSVTFVFDNEGNVNTVESQTITKKFWSIPNEQENSKDSNEVDAFDQETRLVSEKVDVKWPKELLTASDLEKRKSFFSLFEWTGKEKDDFNKSKTKVKGEEVVDDFDDHEFKKKTRGTLLEVEDLINLFVEDIFPNAVKYYAATQNDSLQEELEDDEESEPELEIDDDEEEEDEEEEEDYDDEEGNNKKRRKI</sequence>
<accession>A0AAV5QT14</accession>
<name>A0AAV5QT14_9ASCO</name>
<reference evidence="2 3" key="1">
    <citation type="journal article" date="2023" name="Elife">
        <title>Identification of key yeast species and microbe-microbe interactions impacting larval growth of Drosophila in the wild.</title>
        <authorList>
            <person name="Mure A."/>
            <person name="Sugiura Y."/>
            <person name="Maeda R."/>
            <person name="Honda K."/>
            <person name="Sakurai N."/>
            <person name="Takahashi Y."/>
            <person name="Watada M."/>
            <person name="Katoh T."/>
            <person name="Gotoh A."/>
            <person name="Gotoh Y."/>
            <person name="Taniguchi I."/>
            <person name="Nakamura K."/>
            <person name="Hayashi T."/>
            <person name="Katayama T."/>
            <person name="Uemura T."/>
            <person name="Hattori Y."/>
        </authorList>
    </citation>
    <scope>NUCLEOTIDE SEQUENCE [LARGE SCALE GENOMIC DNA]</scope>
    <source>
        <strain evidence="2 3">SC-9</strain>
    </source>
</reference>